<evidence type="ECO:0000313" key="2">
    <source>
        <dbReference type="EMBL" id="OMO63818.1"/>
    </source>
</evidence>
<protein>
    <submittedName>
        <fullName evidence="2">TMV resistance protein N-like protein</fullName>
    </submittedName>
</protein>
<proteinExistence type="predicted"/>
<evidence type="ECO:0000313" key="3">
    <source>
        <dbReference type="Proteomes" id="UP000187203"/>
    </source>
</evidence>
<keyword evidence="3" id="KW-1185">Reference proteome</keyword>
<comment type="caution">
    <text evidence="2">The sequence shown here is derived from an EMBL/GenBank/DDBJ whole genome shotgun (WGS) entry which is preliminary data.</text>
</comment>
<evidence type="ECO:0000256" key="1">
    <source>
        <dbReference type="SAM" id="MobiDB-lite"/>
    </source>
</evidence>
<feature type="compositionally biased region" description="Acidic residues" evidence="1">
    <location>
        <begin position="70"/>
        <end position="83"/>
    </location>
</feature>
<dbReference type="Proteomes" id="UP000187203">
    <property type="component" value="Unassembled WGS sequence"/>
</dbReference>
<feature type="region of interest" description="Disordered" evidence="1">
    <location>
        <begin position="20"/>
        <end position="83"/>
    </location>
</feature>
<dbReference type="EMBL" id="AWUE01021047">
    <property type="protein sequence ID" value="OMO63818.1"/>
    <property type="molecule type" value="Genomic_DNA"/>
</dbReference>
<dbReference type="AlphaFoldDB" id="A0A1R3H0C6"/>
<reference evidence="3" key="1">
    <citation type="submission" date="2013-09" db="EMBL/GenBank/DDBJ databases">
        <title>Corchorus olitorius genome sequencing.</title>
        <authorList>
            <person name="Alam M."/>
            <person name="Haque M.S."/>
            <person name="Islam M.S."/>
            <person name="Emdad E.M."/>
            <person name="Islam M.M."/>
            <person name="Ahmed B."/>
            <person name="Halim A."/>
            <person name="Hossen Q.M.M."/>
            <person name="Hossain M.Z."/>
            <person name="Ahmed R."/>
            <person name="Khan M.M."/>
            <person name="Islam R."/>
            <person name="Rashid M.M."/>
            <person name="Khan S.A."/>
            <person name="Rahman M.S."/>
            <person name="Alam M."/>
            <person name="Yahiya A.S."/>
            <person name="Khan M.S."/>
            <person name="Azam M.S."/>
            <person name="Haque T."/>
            <person name="Lashkar M.Z.H."/>
            <person name="Akhand A.I."/>
            <person name="Morshed G."/>
            <person name="Roy S."/>
            <person name="Uddin K.S."/>
            <person name="Rabeya T."/>
            <person name="Hossain A.S."/>
            <person name="Chowdhury A."/>
            <person name="Snigdha A.R."/>
            <person name="Mortoza M.S."/>
            <person name="Matin S.A."/>
            <person name="Hoque S.M.E."/>
            <person name="Islam M.K."/>
            <person name="Roy D.K."/>
            <person name="Haider R."/>
            <person name="Moosa M.M."/>
            <person name="Elias S.M."/>
            <person name="Hasan A.M."/>
            <person name="Jahan S."/>
            <person name="Shafiuddin M."/>
            <person name="Mahmood N."/>
            <person name="Shommy N.S."/>
        </authorList>
    </citation>
    <scope>NUCLEOTIDE SEQUENCE [LARGE SCALE GENOMIC DNA]</scope>
    <source>
        <strain evidence="3">cv. O-4</strain>
    </source>
</reference>
<gene>
    <name evidence="2" type="ORF">COLO4_32204</name>
</gene>
<organism evidence="2 3">
    <name type="scientific">Corchorus olitorius</name>
    <dbReference type="NCBI Taxonomy" id="93759"/>
    <lineage>
        <taxon>Eukaryota</taxon>
        <taxon>Viridiplantae</taxon>
        <taxon>Streptophyta</taxon>
        <taxon>Embryophyta</taxon>
        <taxon>Tracheophyta</taxon>
        <taxon>Spermatophyta</taxon>
        <taxon>Magnoliopsida</taxon>
        <taxon>eudicotyledons</taxon>
        <taxon>Gunneridae</taxon>
        <taxon>Pentapetalae</taxon>
        <taxon>rosids</taxon>
        <taxon>malvids</taxon>
        <taxon>Malvales</taxon>
        <taxon>Malvaceae</taxon>
        <taxon>Grewioideae</taxon>
        <taxon>Apeibeae</taxon>
        <taxon>Corchorus</taxon>
    </lineage>
</organism>
<name>A0A1R3H0C6_9ROSI</name>
<sequence length="152" mass="16985">MADIEIPESVDIMCDVESDENQTETTVAGHDGNTNEVNNMDMVEPAVRKRATPSDKGSEPQQTSQNVAAEIDDDAMDHEVDDSEGDAMAQFYKHQMESGTVQQKTELEIYLQEDREKGSSEFDPMADTDEQAELDQLAQELKNVFLEPIIDN</sequence>
<accession>A0A1R3H0C6</accession>